<dbReference type="NCBIfam" id="TIGR00797">
    <property type="entry name" value="matE"/>
    <property type="match status" value="1"/>
</dbReference>
<evidence type="ECO:0000256" key="2">
    <source>
        <dbReference type="ARBA" id="ARBA00010199"/>
    </source>
</evidence>
<evidence type="ECO:0000256" key="1">
    <source>
        <dbReference type="ARBA" id="ARBA00004141"/>
    </source>
</evidence>
<dbReference type="Pfam" id="PF01554">
    <property type="entry name" value="MatE"/>
    <property type="match status" value="1"/>
</dbReference>
<dbReference type="EMBL" id="LR746281">
    <property type="protein sequence ID" value="CAA7410919.1"/>
    <property type="molecule type" value="Genomic_DNA"/>
</dbReference>
<name>A0A7I8LLX3_SPIIN</name>
<evidence type="ECO:0000256" key="4">
    <source>
        <dbReference type="ARBA" id="ARBA00022989"/>
    </source>
</evidence>
<gene>
    <name evidence="7" type="ORF">SI8410_18021597</name>
</gene>
<comment type="subcellular location">
    <subcellularLocation>
        <location evidence="1">Membrane</location>
        <topology evidence="1">Multi-pass membrane protein</topology>
    </subcellularLocation>
</comment>
<feature type="transmembrane region" description="Helical" evidence="6">
    <location>
        <begin position="126"/>
        <end position="151"/>
    </location>
</feature>
<feature type="transmembrane region" description="Helical" evidence="6">
    <location>
        <begin position="428"/>
        <end position="455"/>
    </location>
</feature>
<feature type="transmembrane region" description="Helical" evidence="6">
    <location>
        <begin position="361"/>
        <end position="381"/>
    </location>
</feature>
<accession>A0A7I8LLX3</accession>
<protein>
    <recommendedName>
        <fullName evidence="6">Protein DETOXIFICATION</fullName>
    </recommendedName>
    <alternativeName>
        <fullName evidence="6">Multidrug and toxic compound extrusion protein</fullName>
    </alternativeName>
</protein>
<evidence type="ECO:0000256" key="6">
    <source>
        <dbReference type="RuleBase" id="RU004914"/>
    </source>
</evidence>
<dbReference type="GO" id="GO:0042910">
    <property type="term" value="F:xenobiotic transmembrane transporter activity"/>
    <property type="evidence" value="ECO:0007669"/>
    <property type="project" value="InterPro"/>
</dbReference>
<dbReference type="CDD" id="cd13136">
    <property type="entry name" value="MATE_DinF_like"/>
    <property type="match status" value="1"/>
</dbReference>
<comment type="similarity">
    <text evidence="2 6">Belongs to the multi antimicrobial extrusion (MATE) (TC 2.A.66.1) family.</text>
</comment>
<comment type="caution">
    <text evidence="6">Lacks conserved residue(s) required for the propagation of feature annotation.</text>
</comment>
<dbReference type="Proteomes" id="UP000663760">
    <property type="component" value="Chromosome 18"/>
</dbReference>
<dbReference type="PANTHER" id="PTHR42893:SF9">
    <property type="entry name" value="PROTEIN DETOXIFICATION 46, CHLOROPLASTIC"/>
    <property type="match status" value="1"/>
</dbReference>
<dbReference type="GO" id="GO:0015297">
    <property type="term" value="F:antiporter activity"/>
    <property type="evidence" value="ECO:0007669"/>
    <property type="project" value="InterPro"/>
</dbReference>
<evidence type="ECO:0000313" key="8">
    <source>
        <dbReference type="Proteomes" id="UP000663760"/>
    </source>
</evidence>
<feature type="transmembrane region" description="Helical" evidence="6">
    <location>
        <begin position="171"/>
        <end position="192"/>
    </location>
</feature>
<dbReference type="OrthoDB" id="423427at2759"/>
<feature type="transmembrane region" description="Helical" evidence="6">
    <location>
        <begin position="204"/>
        <end position="233"/>
    </location>
</feature>
<dbReference type="InterPro" id="IPR044644">
    <property type="entry name" value="DinF-like"/>
</dbReference>
<sequence>MGLLRAGGSRLQLVPGHGHHLSRPPAKCYRLPRLFFSPLSTFPSPASASLQNGPPAGANGGAASARKRRMMVCECDTGSGTVEETFEYSDSEGEDLNGAGEAEGPGVAWREASAESQSIWGQVKEIAAFAGPATGLWVCGPLMSLIDTMVIGQGSSLELAALGPGTVICDYLSYAFMFLSIATSNMVATSLAKKDRNLAQHQISILLFIAFACGLGMLVFTKFFSTQVLTAFIGPENFHIVPAASTYVQIRGLAWPAILVGMVAQSASLGMKDSLGPLKALAVASAVNGFGDILLCCVFNFGIAGAAWATMVSQVIAGYMMGRALNKAGFSAFNLTLPSPEELRQIFEIAAPVFVTMTSKIAFYSLLTYFATSMGTITVAAHQVMINVYCMCTVWGEPLSQTAQSFMPELIHGINRNLAKARTLLQSLIIIGALSGLTLGAVGTSAPWFIPYIFTSDSMVIGEMHKVLLPFFIALVVTPPTHSLEGTLLAGRDLKFLSLSMLTCFCFGGLLLSVFGRGFGLPGCWWALSGFQWARFLLAGRRLTSPKSALSEEKFYQQELVKAKAA</sequence>
<feature type="transmembrane region" description="Helical" evidence="6">
    <location>
        <begin position="467"/>
        <end position="484"/>
    </location>
</feature>
<organism evidence="7 8">
    <name type="scientific">Spirodela intermedia</name>
    <name type="common">Intermediate duckweed</name>
    <dbReference type="NCBI Taxonomy" id="51605"/>
    <lineage>
        <taxon>Eukaryota</taxon>
        <taxon>Viridiplantae</taxon>
        <taxon>Streptophyta</taxon>
        <taxon>Embryophyta</taxon>
        <taxon>Tracheophyta</taxon>
        <taxon>Spermatophyta</taxon>
        <taxon>Magnoliopsida</taxon>
        <taxon>Liliopsida</taxon>
        <taxon>Araceae</taxon>
        <taxon>Lemnoideae</taxon>
        <taxon>Spirodela</taxon>
    </lineage>
</organism>
<feature type="transmembrane region" description="Helical" evidence="6">
    <location>
        <begin position="496"/>
        <end position="513"/>
    </location>
</feature>
<feature type="transmembrane region" description="Helical" evidence="6">
    <location>
        <begin position="253"/>
        <end position="271"/>
    </location>
</feature>
<keyword evidence="3 6" id="KW-0812">Transmembrane</keyword>
<keyword evidence="5 6" id="KW-0472">Membrane</keyword>
<evidence type="ECO:0000313" key="7">
    <source>
        <dbReference type="EMBL" id="CAA7410919.1"/>
    </source>
</evidence>
<proteinExistence type="inferred from homology"/>
<dbReference type="InterPro" id="IPR002528">
    <property type="entry name" value="MATE_fam"/>
</dbReference>
<feature type="transmembrane region" description="Helical" evidence="6">
    <location>
        <begin position="292"/>
        <end position="317"/>
    </location>
</feature>
<dbReference type="GO" id="GO:0016020">
    <property type="term" value="C:membrane"/>
    <property type="evidence" value="ECO:0007669"/>
    <property type="project" value="UniProtKB-SubCell"/>
</dbReference>
<dbReference type="PANTHER" id="PTHR42893">
    <property type="entry name" value="PROTEIN DETOXIFICATION 44, CHLOROPLASTIC-RELATED"/>
    <property type="match status" value="1"/>
</dbReference>
<evidence type="ECO:0000256" key="5">
    <source>
        <dbReference type="ARBA" id="ARBA00023136"/>
    </source>
</evidence>
<evidence type="ECO:0000256" key="3">
    <source>
        <dbReference type="ARBA" id="ARBA00022692"/>
    </source>
</evidence>
<keyword evidence="8" id="KW-1185">Reference proteome</keyword>
<reference evidence="7" key="1">
    <citation type="submission" date="2020-02" db="EMBL/GenBank/DDBJ databases">
        <authorList>
            <person name="Scholz U."/>
            <person name="Mascher M."/>
            <person name="Fiebig A."/>
        </authorList>
    </citation>
    <scope>NUCLEOTIDE SEQUENCE</scope>
</reference>
<keyword evidence="4 6" id="KW-1133">Transmembrane helix</keyword>
<dbReference type="AlphaFoldDB" id="A0A7I8LLX3"/>